<dbReference type="Proteomes" id="UP001497482">
    <property type="component" value="Chromosome 1"/>
</dbReference>
<dbReference type="EMBL" id="OZ035823">
    <property type="protein sequence ID" value="CAL1567295.1"/>
    <property type="molecule type" value="Genomic_DNA"/>
</dbReference>
<organism evidence="2 3">
    <name type="scientific">Knipowitschia caucasica</name>
    <name type="common">Caucasian dwarf goby</name>
    <name type="synonym">Pomatoschistus caucasicus</name>
    <dbReference type="NCBI Taxonomy" id="637954"/>
    <lineage>
        <taxon>Eukaryota</taxon>
        <taxon>Metazoa</taxon>
        <taxon>Chordata</taxon>
        <taxon>Craniata</taxon>
        <taxon>Vertebrata</taxon>
        <taxon>Euteleostomi</taxon>
        <taxon>Actinopterygii</taxon>
        <taxon>Neopterygii</taxon>
        <taxon>Teleostei</taxon>
        <taxon>Neoteleostei</taxon>
        <taxon>Acanthomorphata</taxon>
        <taxon>Gobiaria</taxon>
        <taxon>Gobiiformes</taxon>
        <taxon>Gobioidei</taxon>
        <taxon>Gobiidae</taxon>
        <taxon>Gobiinae</taxon>
        <taxon>Knipowitschia</taxon>
    </lineage>
</organism>
<sequence>MGGCAPDRAAFEEELVLTPTEFASIHTPEGAQVKLPGLTPGGEPRPTTGNRTCNSSASAEGGPVLYSQGPCDDVIHPAWGRGFGGGRGFGWGISDLYP</sequence>
<evidence type="ECO:0000313" key="2">
    <source>
        <dbReference type="EMBL" id="CAL1567295.1"/>
    </source>
</evidence>
<evidence type="ECO:0000313" key="3">
    <source>
        <dbReference type="Proteomes" id="UP001497482"/>
    </source>
</evidence>
<accession>A0AAV2IS73</accession>
<feature type="compositionally biased region" description="Polar residues" evidence="1">
    <location>
        <begin position="47"/>
        <end position="58"/>
    </location>
</feature>
<name>A0AAV2IS73_KNICA</name>
<reference evidence="2 3" key="1">
    <citation type="submission" date="2024-04" db="EMBL/GenBank/DDBJ databases">
        <authorList>
            <person name="Waldvogel A.-M."/>
            <person name="Schoenle A."/>
        </authorList>
    </citation>
    <scope>NUCLEOTIDE SEQUENCE [LARGE SCALE GENOMIC DNA]</scope>
</reference>
<dbReference type="AlphaFoldDB" id="A0AAV2IS73"/>
<evidence type="ECO:0000256" key="1">
    <source>
        <dbReference type="SAM" id="MobiDB-lite"/>
    </source>
</evidence>
<proteinExistence type="predicted"/>
<feature type="region of interest" description="Disordered" evidence="1">
    <location>
        <begin position="27"/>
        <end position="59"/>
    </location>
</feature>
<protein>
    <submittedName>
        <fullName evidence="2">Uncharacterized protein</fullName>
    </submittedName>
</protein>
<gene>
    <name evidence="2" type="ORF">KC01_LOCUS116</name>
</gene>
<keyword evidence="3" id="KW-1185">Reference proteome</keyword>